<accession>A0A0C2UW97</accession>
<dbReference type="OrthoDB" id="9811314at2"/>
<dbReference type="STRING" id="272627.CCC_00142"/>
<dbReference type="InterPro" id="IPR011765">
    <property type="entry name" value="Pept_M16_N"/>
</dbReference>
<dbReference type="RefSeq" id="WP_009870749.1">
    <property type="nucleotide sequence ID" value="NZ_JXSL01000030.1"/>
</dbReference>
<dbReference type="InterPro" id="IPR011249">
    <property type="entry name" value="Metalloenz_LuxS/M16"/>
</dbReference>
<dbReference type="Gene3D" id="3.30.830.10">
    <property type="entry name" value="Metalloenzyme, LuxS/M16 peptidase-like"/>
    <property type="match status" value="2"/>
</dbReference>
<keyword evidence="1" id="KW-0732">Signal</keyword>
<dbReference type="GO" id="GO:0008233">
    <property type="term" value="F:peptidase activity"/>
    <property type="evidence" value="ECO:0007669"/>
    <property type="project" value="UniProtKB-KW"/>
</dbReference>
<feature type="chain" id="PRO_5002156729" evidence="1">
    <location>
        <begin position="21"/>
        <end position="432"/>
    </location>
</feature>
<comment type="caution">
    <text evidence="4">The sequence shown here is derived from an EMBL/GenBank/DDBJ whole genome shotgun (WGS) entry which is preliminary data.</text>
</comment>
<gene>
    <name evidence="4" type="ORF">CCC_00142</name>
</gene>
<organism evidence="4 5">
    <name type="scientific">Paramagnetospirillum magnetotacticum MS-1</name>
    <dbReference type="NCBI Taxonomy" id="272627"/>
    <lineage>
        <taxon>Bacteria</taxon>
        <taxon>Pseudomonadati</taxon>
        <taxon>Pseudomonadota</taxon>
        <taxon>Alphaproteobacteria</taxon>
        <taxon>Rhodospirillales</taxon>
        <taxon>Magnetospirillaceae</taxon>
        <taxon>Paramagnetospirillum</taxon>
    </lineage>
</organism>
<feature type="domain" description="Peptidase M16 N-terminal" evidence="2">
    <location>
        <begin position="37"/>
        <end position="176"/>
    </location>
</feature>
<dbReference type="GO" id="GO:0046872">
    <property type="term" value="F:metal ion binding"/>
    <property type="evidence" value="ECO:0007669"/>
    <property type="project" value="InterPro"/>
</dbReference>
<keyword evidence="4" id="KW-0645">Protease</keyword>
<reference evidence="4 5" key="1">
    <citation type="submission" date="2015-01" db="EMBL/GenBank/DDBJ databases">
        <title>Genome Sequence of Magnetospirillum magnetotacticum Strain MS-1.</title>
        <authorList>
            <person name="Marinov G.K."/>
            <person name="Smalley M.D."/>
            <person name="DeSalvo G."/>
        </authorList>
    </citation>
    <scope>NUCLEOTIDE SEQUENCE [LARGE SCALE GENOMIC DNA]</scope>
    <source>
        <strain evidence="4 5">MS-1</strain>
    </source>
</reference>
<dbReference type="PANTHER" id="PTHR11851">
    <property type="entry name" value="METALLOPROTEASE"/>
    <property type="match status" value="1"/>
</dbReference>
<evidence type="ECO:0000256" key="1">
    <source>
        <dbReference type="SAM" id="SignalP"/>
    </source>
</evidence>
<dbReference type="Proteomes" id="UP000031971">
    <property type="component" value="Unassembled WGS sequence"/>
</dbReference>
<dbReference type="AlphaFoldDB" id="A0A0C2UW97"/>
<name>A0A0C2UW97_PARME</name>
<dbReference type="PANTHER" id="PTHR11851:SF224">
    <property type="entry name" value="PROCESSING PROTEASE"/>
    <property type="match status" value="1"/>
</dbReference>
<dbReference type="InterPro" id="IPR007863">
    <property type="entry name" value="Peptidase_M16_C"/>
</dbReference>
<feature type="domain" description="Peptidase M16 C-terminal" evidence="3">
    <location>
        <begin position="187"/>
        <end position="362"/>
    </location>
</feature>
<protein>
    <submittedName>
        <fullName evidence="4">Zinc Protease</fullName>
    </submittedName>
</protein>
<dbReference type="InterPro" id="IPR050361">
    <property type="entry name" value="MPP/UQCRC_Complex"/>
</dbReference>
<evidence type="ECO:0000259" key="3">
    <source>
        <dbReference type="Pfam" id="PF05193"/>
    </source>
</evidence>
<dbReference type="SUPFAM" id="SSF63411">
    <property type="entry name" value="LuxS/MPP-like metallohydrolase"/>
    <property type="match status" value="2"/>
</dbReference>
<proteinExistence type="predicted"/>
<dbReference type="EMBL" id="JXSL01000030">
    <property type="protein sequence ID" value="KIL97081.1"/>
    <property type="molecule type" value="Genomic_DNA"/>
</dbReference>
<sequence>MLGRIVVVLALLLVSLPAAAVTVEKVTSAKGIEAWLVQDHSNPIIAMEIAFKGGAAHDPAAKSGLAGMMAALLDEGAGPYDSQAFQQILEDKVITLGFNAGRDSFAGHLKTLSENKDAAFDLFRLSLSQPRFDKEPVERIRGQLLAGLMRESQDPGAQASRRLFETAFAGHAYARSPRGAVETVKTIQVADLRALARAQLTRDRLVVAVVGDMTPDELARRLDEVFGALPATGTLGEISDVAAHAPAGLSLIPKDNPQTTALFVLPGLRRDDPQWYAAYVVNYILGGGGFASRLTEEVREKRGLAYSVTSYLSPLAHSGMIIGSVATEASRFGESVRLIRQEFRRMHDEGPTEKELADAKTYLNGSFPLSQDSTTAIAALLVQMQVDKLGIDFLDRRAAMIEKVSMDDARHAAKRLLDADALSFVAVGRPVP</sequence>
<dbReference type="Pfam" id="PF00675">
    <property type="entry name" value="Peptidase_M16"/>
    <property type="match status" value="1"/>
</dbReference>
<keyword evidence="4" id="KW-0378">Hydrolase</keyword>
<dbReference type="Pfam" id="PF05193">
    <property type="entry name" value="Peptidase_M16_C"/>
    <property type="match status" value="1"/>
</dbReference>
<evidence type="ECO:0000313" key="4">
    <source>
        <dbReference type="EMBL" id="KIL97081.1"/>
    </source>
</evidence>
<evidence type="ECO:0000259" key="2">
    <source>
        <dbReference type="Pfam" id="PF00675"/>
    </source>
</evidence>
<dbReference type="GO" id="GO:0006508">
    <property type="term" value="P:proteolysis"/>
    <property type="evidence" value="ECO:0007669"/>
    <property type="project" value="UniProtKB-KW"/>
</dbReference>
<feature type="signal peptide" evidence="1">
    <location>
        <begin position="1"/>
        <end position="20"/>
    </location>
</feature>
<keyword evidence="5" id="KW-1185">Reference proteome</keyword>
<evidence type="ECO:0000313" key="5">
    <source>
        <dbReference type="Proteomes" id="UP000031971"/>
    </source>
</evidence>